<dbReference type="EMBL" id="JARQAG010000001">
    <property type="protein sequence ID" value="MDT2730786.1"/>
    <property type="molecule type" value="Genomic_DNA"/>
</dbReference>
<organism evidence="1 2">
    <name type="scientific">Streptococcus parauberis</name>
    <dbReference type="NCBI Taxonomy" id="1348"/>
    <lineage>
        <taxon>Bacteria</taxon>
        <taxon>Bacillati</taxon>
        <taxon>Bacillota</taxon>
        <taxon>Bacilli</taxon>
        <taxon>Lactobacillales</taxon>
        <taxon>Streptococcaceae</taxon>
        <taxon>Streptococcus</taxon>
    </lineage>
</organism>
<dbReference type="Proteomes" id="UP001180515">
    <property type="component" value="Unassembled WGS sequence"/>
</dbReference>
<proteinExistence type="predicted"/>
<name>A0A0E2U985_9STRE</name>
<dbReference type="RefSeq" id="WP_003106331.1">
    <property type="nucleotide sequence ID" value="NZ_BAWT01000001.1"/>
</dbReference>
<sequence length="111" mass="12664">MLEVSLIITSFILFILLVIIIVKNQILFSRRIGYNYLIRFEEVSTPIDLGKNHKILEKVKIISDDKDKGIYSVQSQLSDIKLKEFLMLEYHLTLSQVIVSSIQLSGPIGAI</sequence>
<comment type="caution">
    <text evidence="1">The sequence shown here is derived from an EMBL/GenBank/DDBJ whole genome shotgun (WGS) entry which is preliminary data.</text>
</comment>
<dbReference type="OMA" id="IYTIRTH"/>
<evidence type="ECO:0000313" key="1">
    <source>
        <dbReference type="EMBL" id="MDT2730786.1"/>
    </source>
</evidence>
<evidence type="ECO:0000313" key="2">
    <source>
        <dbReference type="Proteomes" id="UP001180515"/>
    </source>
</evidence>
<accession>A0A0E2U985</accession>
<dbReference type="AlphaFoldDB" id="A0A0E2U985"/>
<protein>
    <submittedName>
        <fullName evidence="1">Uncharacterized protein</fullName>
    </submittedName>
</protein>
<reference evidence="1" key="1">
    <citation type="submission" date="2023-03" db="EMBL/GenBank/DDBJ databases">
        <authorList>
            <person name="Shen W."/>
            <person name="Cai J."/>
        </authorList>
    </citation>
    <scope>NUCLEOTIDE SEQUENCE</scope>
    <source>
        <strain evidence="1">P82-2</strain>
    </source>
</reference>
<gene>
    <name evidence="1" type="ORF">P7G31_00780</name>
</gene>
<dbReference type="OrthoDB" id="2237735at2"/>